<proteinExistence type="inferred from homology"/>
<evidence type="ECO:0000256" key="2">
    <source>
        <dbReference type="ARBA" id="ARBA00022527"/>
    </source>
</evidence>
<dbReference type="SUPFAM" id="SSF56112">
    <property type="entry name" value="Protein kinase-like (PK-like)"/>
    <property type="match status" value="1"/>
</dbReference>
<feature type="binding site" evidence="7">
    <location>
        <position position="198"/>
    </location>
    <ligand>
        <name>ATP</name>
        <dbReference type="ChEBI" id="CHEBI:30616"/>
    </ligand>
</feature>
<keyword evidence="3" id="KW-0808">Transferase</keyword>
<dbReference type="InterPro" id="IPR011009">
    <property type="entry name" value="Kinase-like_dom_sf"/>
</dbReference>
<dbReference type="CDD" id="cd07840">
    <property type="entry name" value="STKc_CDK9_like"/>
    <property type="match status" value="1"/>
</dbReference>
<feature type="compositionally biased region" description="Basic and acidic residues" evidence="8">
    <location>
        <begin position="713"/>
        <end position="730"/>
    </location>
</feature>
<dbReference type="FunFam" id="1.10.510.10:FF:000043">
    <property type="entry name" value="probable serine/threonine-protein kinase At1g54610"/>
    <property type="match status" value="1"/>
</dbReference>
<comment type="caution">
    <text evidence="10">The sequence shown here is derived from an EMBL/GenBank/DDBJ whole genome shotgun (WGS) entry which is preliminary data.</text>
</comment>
<dbReference type="PROSITE" id="PS50011">
    <property type="entry name" value="PROTEIN_KINASE_DOM"/>
    <property type="match status" value="1"/>
</dbReference>
<dbReference type="PROSITE" id="PS00108">
    <property type="entry name" value="PROTEIN_KINASE_ST"/>
    <property type="match status" value="1"/>
</dbReference>
<dbReference type="PANTHER" id="PTHR24056">
    <property type="entry name" value="CELL DIVISION PROTEIN KINASE"/>
    <property type="match status" value="1"/>
</dbReference>
<dbReference type="GO" id="GO:0000307">
    <property type="term" value="C:cyclin-dependent protein kinase holoenzyme complex"/>
    <property type="evidence" value="ECO:0007669"/>
    <property type="project" value="TreeGrafter"/>
</dbReference>
<sequence length="749" mass="83132">MGCVCGKPNIVEDIRQTLRGRQSRRESNKGLSNSHVPPQVISSKRDENFPVKERLLDGGDNRVRFTDKKFSGSNRVGGDHVEKIKRNDPAIVVPDYLAIASIPKATEGEQVAAGWPSWLAAVAGEAISGWVPRRANTFERLDKVCSFSDVMVNCRYLFITVMKLLSLGNDCGAKIGQGTYSNVYKARDLTHMKVVALKRVRFDNMDPESVKFMAREILVLRRLDHPNIIALEGLVTSRTSCSLYLVFEYMEHDLMGLASLPGVKFSEPQIKCYMQQLLSGLDHCHSRGVLHRDIKGSNLLIDNHGILKIADFGLASFFDPHQRVPMTSRVVTLWYRPPELLLGAAHYGASVDLWSTGCILGEIYAGKPIMPGRTEVEQLHKIFKLCGSPSEDYWRKSKLPNSTVFKPLQPYKQRLAETFKDFPPLAVRLMETLLSVDPENRGTAASALKSEYFTTIPLACDPSSLPKYPPSKEIDTKLRNEDAKRKEVTGGRGQRDDQETGAATQPRAVPAQNTNAEAVTSLQTRQSNSSSKSRSEKFARYQEDAATGFPTGPQRQTQPAKEADKDLADQNPRRAPNSGPLVSGSGWKKAGEKYDDIVFRSSRANLSTLSGLVASRTLLSEECRDKLFPSQLESENQLGMSSVSYEVSGPMRKNDRIFVGSQRLEKTRASVKEAVLNGHGSKGNKMHYSGPLLPPSDTNMDQVLKEHERRIQEAGRRARLEKARLAKGQDSDLQIPATNQIYVSSRGAG</sequence>
<dbReference type="AlphaFoldDB" id="A0A6A4LMN0"/>
<dbReference type="GO" id="GO:0008353">
    <property type="term" value="F:RNA polymerase II CTD heptapeptide repeat kinase activity"/>
    <property type="evidence" value="ECO:0007669"/>
    <property type="project" value="TreeGrafter"/>
</dbReference>
<evidence type="ECO:0000313" key="10">
    <source>
        <dbReference type="EMBL" id="KAE9457661.1"/>
    </source>
</evidence>
<evidence type="ECO:0000256" key="6">
    <source>
        <dbReference type="ARBA" id="ARBA00022840"/>
    </source>
</evidence>
<dbReference type="Proteomes" id="UP000428333">
    <property type="component" value="Linkage Group LG06"/>
</dbReference>
<feature type="compositionally biased region" description="Basic and acidic residues" evidence="8">
    <location>
        <begin position="561"/>
        <end position="572"/>
    </location>
</feature>
<keyword evidence="4 7" id="KW-0547">Nucleotide-binding</keyword>
<evidence type="ECO:0000256" key="8">
    <source>
        <dbReference type="SAM" id="MobiDB-lite"/>
    </source>
</evidence>
<feature type="region of interest" description="Disordered" evidence="8">
    <location>
        <begin position="713"/>
        <end position="733"/>
    </location>
</feature>
<dbReference type="GO" id="GO:0005634">
    <property type="term" value="C:nucleus"/>
    <property type="evidence" value="ECO:0007669"/>
    <property type="project" value="TreeGrafter"/>
</dbReference>
<comment type="similarity">
    <text evidence="1">Belongs to the protein kinase superfamily. CMGC Ser/Thr protein kinase family. CDC2/CDKX subfamily.</text>
</comment>
<feature type="compositionally biased region" description="Polar residues" evidence="8">
    <location>
        <begin position="29"/>
        <end position="42"/>
    </location>
</feature>
<feature type="compositionally biased region" description="Basic and acidic residues" evidence="8">
    <location>
        <begin position="470"/>
        <end position="498"/>
    </location>
</feature>
<keyword evidence="11" id="KW-1185">Reference proteome</keyword>
<dbReference type="InterPro" id="IPR050108">
    <property type="entry name" value="CDK"/>
</dbReference>
<evidence type="ECO:0000256" key="3">
    <source>
        <dbReference type="ARBA" id="ARBA00022679"/>
    </source>
</evidence>
<dbReference type="GO" id="GO:0005524">
    <property type="term" value="F:ATP binding"/>
    <property type="evidence" value="ECO:0007669"/>
    <property type="project" value="UniProtKB-UniRule"/>
</dbReference>
<dbReference type="OrthoDB" id="28397at2759"/>
<dbReference type="EMBL" id="QEFC01001468">
    <property type="protein sequence ID" value="KAE9457661.1"/>
    <property type="molecule type" value="Genomic_DNA"/>
</dbReference>
<protein>
    <recommendedName>
        <fullName evidence="9">Protein kinase domain-containing protein</fullName>
    </recommendedName>
</protein>
<dbReference type="FunFam" id="3.30.200.20:FF:000021">
    <property type="entry name" value="probable serine/threonine-protein kinase At1g54610"/>
    <property type="match status" value="1"/>
</dbReference>
<evidence type="ECO:0000256" key="4">
    <source>
        <dbReference type="ARBA" id="ARBA00022741"/>
    </source>
</evidence>
<dbReference type="InterPro" id="IPR017441">
    <property type="entry name" value="Protein_kinase_ATP_BS"/>
</dbReference>
<dbReference type="InterPro" id="IPR008271">
    <property type="entry name" value="Ser/Thr_kinase_AS"/>
</dbReference>
<dbReference type="Gene3D" id="1.10.510.10">
    <property type="entry name" value="Transferase(Phosphotransferase) domain 1"/>
    <property type="match status" value="1"/>
</dbReference>
<evidence type="ECO:0000256" key="7">
    <source>
        <dbReference type="PROSITE-ProRule" id="PRU10141"/>
    </source>
</evidence>
<dbReference type="Gene3D" id="3.30.200.20">
    <property type="entry name" value="Phosphorylase Kinase, domain 1"/>
    <property type="match status" value="1"/>
</dbReference>
<keyword evidence="6 7" id="KW-0067">ATP-binding</keyword>
<organism evidence="10 11">
    <name type="scientific">Rhododendron williamsianum</name>
    <dbReference type="NCBI Taxonomy" id="262921"/>
    <lineage>
        <taxon>Eukaryota</taxon>
        <taxon>Viridiplantae</taxon>
        <taxon>Streptophyta</taxon>
        <taxon>Embryophyta</taxon>
        <taxon>Tracheophyta</taxon>
        <taxon>Spermatophyta</taxon>
        <taxon>Magnoliopsida</taxon>
        <taxon>eudicotyledons</taxon>
        <taxon>Gunneridae</taxon>
        <taxon>Pentapetalae</taxon>
        <taxon>asterids</taxon>
        <taxon>Ericales</taxon>
        <taxon>Ericaceae</taxon>
        <taxon>Ericoideae</taxon>
        <taxon>Rhodoreae</taxon>
        <taxon>Rhododendron</taxon>
    </lineage>
</organism>
<evidence type="ECO:0000313" key="11">
    <source>
        <dbReference type="Proteomes" id="UP000428333"/>
    </source>
</evidence>
<feature type="region of interest" description="Disordered" evidence="8">
    <location>
        <begin position="19"/>
        <end position="44"/>
    </location>
</feature>
<name>A0A6A4LMN0_9ERIC</name>
<dbReference type="InterPro" id="IPR000719">
    <property type="entry name" value="Prot_kinase_dom"/>
</dbReference>
<dbReference type="Pfam" id="PF00069">
    <property type="entry name" value="Pkinase"/>
    <property type="match status" value="1"/>
</dbReference>
<dbReference type="GO" id="GO:0032968">
    <property type="term" value="P:positive regulation of transcription elongation by RNA polymerase II"/>
    <property type="evidence" value="ECO:0007669"/>
    <property type="project" value="TreeGrafter"/>
</dbReference>
<feature type="region of interest" description="Disordered" evidence="8">
    <location>
        <begin position="463"/>
        <end position="587"/>
    </location>
</feature>
<evidence type="ECO:0000256" key="5">
    <source>
        <dbReference type="ARBA" id="ARBA00022777"/>
    </source>
</evidence>
<feature type="compositionally biased region" description="Low complexity" evidence="8">
    <location>
        <begin position="520"/>
        <end position="532"/>
    </location>
</feature>
<evidence type="ECO:0000259" key="9">
    <source>
        <dbReference type="PROSITE" id="PS50011"/>
    </source>
</evidence>
<accession>A0A6A4LMN0</accession>
<dbReference type="PROSITE" id="PS00107">
    <property type="entry name" value="PROTEIN_KINASE_ATP"/>
    <property type="match status" value="1"/>
</dbReference>
<feature type="domain" description="Protein kinase" evidence="9">
    <location>
        <begin position="169"/>
        <end position="453"/>
    </location>
</feature>
<reference evidence="10 11" key="1">
    <citation type="journal article" date="2019" name="Genome Biol. Evol.">
        <title>The Rhododendron genome and chromosomal organization provide insight into shared whole-genome duplications across the heath family (Ericaceae).</title>
        <authorList>
            <person name="Soza V.L."/>
            <person name="Lindsley D."/>
            <person name="Waalkes A."/>
            <person name="Ramage E."/>
            <person name="Patwardhan R.P."/>
            <person name="Burton J.N."/>
            <person name="Adey A."/>
            <person name="Kumar A."/>
            <person name="Qiu R."/>
            <person name="Shendure J."/>
            <person name="Hall B."/>
        </authorList>
    </citation>
    <scope>NUCLEOTIDE SEQUENCE [LARGE SCALE GENOMIC DNA]</scope>
    <source>
        <strain evidence="10">RSF 1966-606</strain>
    </source>
</reference>
<dbReference type="PANTHER" id="PTHR24056:SF380">
    <property type="entry name" value="PROTEIN KINASE DOMAIN-CONTAINING PROTEIN"/>
    <property type="match status" value="1"/>
</dbReference>
<feature type="non-terminal residue" evidence="10">
    <location>
        <position position="1"/>
    </location>
</feature>
<feature type="compositionally biased region" description="Basic and acidic residues" evidence="8">
    <location>
        <begin position="533"/>
        <end position="543"/>
    </location>
</feature>
<evidence type="ECO:0000256" key="1">
    <source>
        <dbReference type="ARBA" id="ARBA00006485"/>
    </source>
</evidence>
<keyword evidence="5" id="KW-0418">Kinase</keyword>
<gene>
    <name evidence="10" type="ORF">C3L33_10439</name>
</gene>
<keyword evidence="2" id="KW-0723">Serine/threonine-protein kinase</keyword>
<dbReference type="SMART" id="SM00220">
    <property type="entry name" value="S_TKc"/>
    <property type="match status" value="1"/>
</dbReference>